<dbReference type="InterPro" id="IPR010323">
    <property type="entry name" value="DUF924"/>
</dbReference>
<dbReference type="InterPro" id="IPR011990">
    <property type="entry name" value="TPR-like_helical_dom_sf"/>
</dbReference>
<dbReference type="OrthoDB" id="7593450at2"/>
<evidence type="ECO:0000313" key="1">
    <source>
        <dbReference type="EMBL" id="AMX02378.1"/>
    </source>
</evidence>
<sequence>MSTPNEILTFWFGSAQLNAMPGDELRRRWFAVDETFDQTIADRFQNTVEAAVNGELSQWRQTLEGEMALVLVCDQFTRNIYRGTERAFAGDPQALETARGVIERGDDQTMGLYQRAFLGLPLEHSEDPEMQHHSVAYFHRLHADYLDDAETAVQSERFHQYALAHRQVIEDFGRFPHRNKALGRASTAAEQRWLEQGGGF</sequence>
<dbReference type="Proteomes" id="UP000076077">
    <property type="component" value="Chromosome"/>
</dbReference>
<dbReference type="Pfam" id="PF06041">
    <property type="entry name" value="DUF924"/>
    <property type="match status" value="1"/>
</dbReference>
<proteinExistence type="predicted"/>
<dbReference type="GeneID" id="76607814"/>
<reference evidence="2" key="1">
    <citation type="submission" date="2016-03" db="EMBL/GenBank/DDBJ databases">
        <authorList>
            <person name="Lee Y.-S."/>
            <person name="Choi Y.-L."/>
        </authorList>
    </citation>
    <scope>NUCLEOTIDE SEQUENCE [LARGE SCALE GENOMIC DNA]</scope>
    <source>
        <strain evidence="2">DAU221</strain>
    </source>
</reference>
<name>A0A143HL09_MICTH</name>
<dbReference type="SUPFAM" id="SSF48452">
    <property type="entry name" value="TPR-like"/>
    <property type="match status" value="1"/>
</dbReference>
<evidence type="ECO:0000313" key="2">
    <source>
        <dbReference type="Proteomes" id="UP000076077"/>
    </source>
</evidence>
<accession>A0A143HL09</accession>
<dbReference type="KEGG" id="mthd:A3224_07100"/>
<evidence type="ECO:0008006" key="3">
    <source>
        <dbReference type="Google" id="ProtNLM"/>
    </source>
</evidence>
<dbReference type="RefSeq" id="WP_067152923.1">
    <property type="nucleotide sequence ID" value="NZ_CP014864.1"/>
</dbReference>
<dbReference type="AlphaFoldDB" id="A0A143HL09"/>
<dbReference type="STRING" id="252514.A3224_07100"/>
<dbReference type="Gene3D" id="1.25.40.10">
    <property type="entry name" value="Tetratricopeptide repeat domain"/>
    <property type="match status" value="1"/>
</dbReference>
<dbReference type="Gene3D" id="1.20.58.320">
    <property type="entry name" value="TPR-like"/>
    <property type="match status" value="1"/>
</dbReference>
<keyword evidence="2" id="KW-1185">Reference proteome</keyword>
<protein>
    <recommendedName>
        <fullName evidence="3">DUF924 domain-containing protein</fullName>
    </recommendedName>
</protein>
<dbReference type="EMBL" id="CP014864">
    <property type="protein sequence ID" value="AMX02378.1"/>
    <property type="molecule type" value="Genomic_DNA"/>
</dbReference>
<organism evidence="1 2">
    <name type="scientific">Microbulbifer thermotolerans</name>
    <dbReference type="NCBI Taxonomy" id="252514"/>
    <lineage>
        <taxon>Bacteria</taxon>
        <taxon>Pseudomonadati</taxon>
        <taxon>Pseudomonadota</taxon>
        <taxon>Gammaproteobacteria</taxon>
        <taxon>Cellvibrionales</taxon>
        <taxon>Microbulbiferaceae</taxon>
        <taxon>Microbulbifer</taxon>
    </lineage>
</organism>
<gene>
    <name evidence="1" type="ORF">A3224_07100</name>
</gene>